<keyword evidence="2" id="KW-1185">Reference proteome</keyword>
<dbReference type="EMBL" id="UZAL01010340">
    <property type="protein sequence ID" value="VDP03490.1"/>
    <property type="molecule type" value="Genomic_DNA"/>
</dbReference>
<protein>
    <submittedName>
        <fullName evidence="1">Uncharacterized protein</fullName>
    </submittedName>
</protein>
<gene>
    <name evidence="1" type="ORF">SMTD_LOCUS4159</name>
</gene>
<dbReference type="AlphaFoldDB" id="A0A183NPX3"/>
<sequence>MYVLETGKSSLDNLENSEDQIKSHFLLFFFAEFKAARVAATKTSLTPSLLLGSMKLILRSLIMS</sequence>
<evidence type="ECO:0000313" key="2">
    <source>
        <dbReference type="Proteomes" id="UP000269396"/>
    </source>
</evidence>
<dbReference type="Proteomes" id="UP000269396">
    <property type="component" value="Unassembled WGS sequence"/>
</dbReference>
<accession>A0A183NPX3</accession>
<reference evidence="1 2" key="1">
    <citation type="submission" date="2018-11" db="EMBL/GenBank/DDBJ databases">
        <authorList>
            <consortium name="Pathogen Informatics"/>
        </authorList>
    </citation>
    <scope>NUCLEOTIDE SEQUENCE [LARGE SCALE GENOMIC DNA]</scope>
    <source>
        <strain>Denwood</strain>
        <strain evidence="2">Zambia</strain>
    </source>
</reference>
<name>A0A183NPX3_9TREM</name>
<evidence type="ECO:0000313" key="1">
    <source>
        <dbReference type="EMBL" id="VDP03490.1"/>
    </source>
</evidence>
<proteinExistence type="predicted"/>
<organism evidence="1 2">
    <name type="scientific">Schistosoma mattheei</name>
    <dbReference type="NCBI Taxonomy" id="31246"/>
    <lineage>
        <taxon>Eukaryota</taxon>
        <taxon>Metazoa</taxon>
        <taxon>Spiralia</taxon>
        <taxon>Lophotrochozoa</taxon>
        <taxon>Platyhelminthes</taxon>
        <taxon>Trematoda</taxon>
        <taxon>Digenea</taxon>
        <taxon>Strigeidida</taxon>
        <taxon>Schistosomatoidea</taxon>
        <taxon>Schistosomatidae</taxon>
        <taxon>Schistosoma</taxon>
    </lineage>
</organism>